<proteinExistence type="predicted"/>
<dbReference type="EMBL" id="ACFU01000046">
    <property type="protein sequence ID" value="EEF12625.1"/>
    <property type="molecule type" value="Genomic_DNA"/>
</dbReference>
<dbReference type="AlphaFoldDB" id="B9D5W0"/>
<comment type="caution">
    <text evidence="1">The sequence shown here is derived from an EMBL/GenBank/DDBJ whole genome shotgun (WGS) entry which is preliminary data.</text>
</comment>
<evidence type="ECO:0000313" key="2">
    <source>
        <dbReference type="Proteomes" id="UP000003082"/>
    </source>
</evidence>
<dbReference type="Proteomes" id="UP000003082">
    <property type="component" value="Unassembled WGS sequence"/>
</dbReference>
<feature type="non-terminal residue" evidence="1">
    <location>
        <position position="1"/>
    </location>
</feature>
<sequence length="64" mass="7586">LRYAQFYLALSRRKFLNLRFRDAGLGGQNLKPKFTNLTLNLNLEIKAKYFEMDLNVVRKFSSQD</sequence>
<accession>B9D5W0</accession>
<protein>
    <submittedName>
        <fullName evidence="1">Uncharacterized protein</fullName>
    </submittedName>
</protein>
<keyword evidence="2" id="KW-1185">Reference proteome</keyword>
<name>B9D5W0_CAMRE</name>
<gene>
    <name evidence="1" type="ORF">CAMRE0001_3295</name>
</gene>
<reference evidence="1 2" key="1">
    <citation type="submission" date="2008-08" db="EMBL/GenBank/DDBJ databases">
        <authorList>
            <person name="Madupu R."/>
            <person name="Durkin A.S."/>
            <person name="Torralba M."/>
            <person name="Methe B."/>
            <person name="Sutton G.G."/>
            <person name="Strausberg R.L."/>
            <person name="Nelson K.E."/>
        </authorList>
    </citation>
    <scope>NUCLEOTIDE SEQUENCE [LARGE SCALE GENOMIC DNA]</scope>
    <source>
        <strain evidence="1 2">RM3267</strain>
    </source>
</reference>
<organism evidence="1 2">
    <name type="scientific">Campylobacter rectus RM3267</name>
    <dbReference type="NCBI Taxonomy" id="553218"/>
    <lineage>
        <taxon>Bacteria</taxon>
        <taxon>Pseudomonadati</taxon>
        <taxon>Campylobacterota</taxon>
        <taxon>Epsilonproteobacteria</taxon>
        <taxon>Campylobacterales</taxon>
        <taxon>Campylobacteraceae</taxon>
        <taxon>Campylobacter</taxon>
    </lineage>
</organism>
<evidence type="ECO:0000313" key="1">
    <source>
        <dbReference type="EMBL" id="EEF12625.1"/>
    </source>
</evidence>